<gene>
    <name evidence="2" type="ORF">DY000_02038588</name>
</gene>
<name>A0ABQ7B8W7_BRACR</name>
<keyword evidence="1" id="KW-0732">Signal</keyword>
<sequence>MKPFLFTGLFFGAFLRPVYVSGDMSSLGGLVALPPASSSSLPHNFSCGENAGERNRRWVLEAPMTGEG</sequence>
<organism evidence="2 3">
    <name type="scientific">Brassica cretica</name>
    <name type="common">Mustard</name>
    <dbReference type="NCBI Taxonomy" id="69181"/>
    <lineage>
        <taxon>Eukaryota</taxon>
        <taxon>Viridiplantae</taxon>
        <taxon>Streptophyta</taxon>
        <taxon>Embryophyta</taxon>
        <taxon>Tracheophyta</taxon>
        <taxon>Spermatophyta</taxon>
        <taxon>Magnoliopsida</taxon>
        <taxon>eudicotyledons</taxon>
        <taxon>Gunneridae</taxon>
        <taxon>Pentapetalae</taxon>
        <taxon>rosids</taxon>
        <taxon>malvids</taxon>
        <taxon>Brassicales</taxon>
        <taxon>Brassicaceae</taxon>
        <taxon>Brassiceae</taxon>
        <taxon>Brassica</taxon>
    </lineage>
</organism>
<feature type="signal peptide" evidence="1">
    <location>
        <begin position="1"/>
        <end position="20"/>
    </location>
</feature>
<dbReference type="Proteomes" id="UP000266723">
    <property type="component" value="Unassembled WGS sequence"/>
</dbReference>
<feature type="chain" id="PRO_5047322687" description="Secreted protein" evidence="1">
    <location>
        <begin position="21"/>
        <end position="68"/>
    </location>
</feature>
<proteinExistence type="predicted"/>
<accession>A0ABQ7B8W7</accession>
<protein>
    <recommendedName>
        <fullName evidence="4">Secreted protein</fullName>
    </recommendedName>
</protein>
<comment type="caution">
    <text evidence="2">The sequence shown here is derived from an EMBL/GenBank/DDBJ whole genome shotgun (WGS) entry which is preliminary data.</text>
</comment>
<keyword evidence="3" id="KW-1185">Reference proteome</keyword>
<evidence type="ECO:0000313" key="3">
    <source>
        <dbReference type="Proteomes" id="UP000266723"/>
    </source>
</evidence>
<evidence type="ECO:0000313" key="2">
    <source>
        <dbReference type="EMBL" id="KAF3528913.1"/>
    </source>
</evidence>
<reference evidence="2 3" key="1">
    <citation type="journal article" date="2020" name="BMC Genomics">
        <title>Intraspecific diversification of the crop wild relative Brassica cretica Lam. using demographic model selection.</title>
        <authorList>
            <person name="Kioukis A."/>
            <person name="Michalopoulou V.A."/>
            <person name="Briers L."/>
            <person name="Pirintsos S."/>
            <person name="Studholme D.J."/>
            <person name="Pavlidis P."/>
            <person name="Sarris P.F."/>
        </authorList>
    </citation>
    <scope>NUCLEOTIDE SEQUENCE [LARGE SCALE GENOMIC DNA]</scope>
    <source>
        <strain evidence="3">cv. PFS-1207/04</strain>
    </source>
</reference>
<evidence type="ECO:0008006" key="4">
    <source>
        <dbReference type="Google" id="ProtNLM"/>
    </source>
</evidence>
<evidence type="ECO:0000256" key="1">
    <source>
        <dbReference type="SAM" id="SignalP"/>
    </source>
</evidence>
<dbReference type="EMBL" id="QGKV02001507">
    <property type="protein sequence ID" value="KAF3528913.1"/>
    <property type="molecule type" value="Genomic_DNA"/>
</dbReference>